<name>A0A432ZNG6_9GAMM</name>
<feature type="active site" description="Proton donor/acceptor" evidence="7">
    <location>
        <position position="202"/>
    </location>
</feature>
<evidence type="ECO:0000256" key="3">
    <source>
        <dbReference type="ARBA" id="ARBA00022670"/>
    </source>
</evidence>
<comment type="caution">
    <text evidence="10">The sequence shown here is derived from an EMBL/GenBank/DDBJ whole genome shotgun (WGS) entry which is preliminary data.</text>
</comment>
<dbReference type="Gene3D" id="3.90.226.10">
    <property type="entry name" value="2-enoyl-CoA Hydratase, Chain A, domain 1"/>
    <property type="match status" value="4"/>
</dbReference>
<dbReference type="InterPro" id="IPR047217">
    <property type="entry name" value="S49_SppA_67K_type_N"/>
</dbReference>
<organism evidence="10 11">
    <name type="scientific">Pseudidiomarina taiwanensis</name>
    <dbReference type="NCBI Taxonomy" id="337250"/>
    <lineage>
        <taxon>Bacteria</taxon>
        <taxon>Pseudomonadati</taxon>
        <taxon>Pseudomonadota</taxon>
        <taxon>Gammaproteobacteria</taxon>
        <taxon>Alteromonadales</taxon>
        <taxon>Idiomarinaceae</taxon>
        <taxon>Pseudidiomarina</taxon>
    </lineage>
</organism>
<dbReference type="NCBIfam" id="TIGR00705">
    <property type="entry name" value="SppA_67K"/>
    <property type="match status" value="1"/>
</dbReference>
<dbReference type="PIRSF" id="PIRSF001217">
    <property type="entry name" value="Protease_4_SppA"/>
    <property type="match status" value="1"/>
</dbReference>
<dbReference type="CDD" id="cd07018">
    <property type="entry name" value="S49_SppA_67K_type"/>
    <property type="match status" value="1"/>
</dbReference>
<dbReference type="PANTHER" id="PTHR33209:SF1">
    <property type="entry name" value="PEPTIDASE S49 DOMAIN-CONTAINING PROTEIN"/>
    <property type="match status" value="1"/>
</dbReference>
<dbReference type="PANTHER" id="PTHR33209">
    <property type="entry name" value="PROTEASE 4"/>
    <property type="match status" value="1"/>
</dbReference>
<evidence type="ECO:0000256" key="5">
    <source>
        <dbReference type="ARBA" id="ARBA00022825"/>
    </source>
</evidence>
<feature type="domain" description="Peptidase S49" evidence="9">
    <location>
        <begin position="395"/>
        <end position="545"/>
    </location>
</feature>
<comment type="similarity">
    <text evidence="2">Belongs to the peptidase S49 family.</text>
</comment>
<dbReference type="GO" id="GO:0006465">
    <property type="term" value="P:signal peptide processing"/>
    <property type="evidence" value="ECO:0007669"/>
    <property type="project" value="InterPro"/>
</dbReference>
<feature type="domain" description="Peptidase S49" evidence="9">
    <location>
        <begin position="134"/>
        <end position="293"/>
    </location>
</feature>
<reference evidence="10 11" key="1">
    <citation type="journal article" date="2011" name="Front. Microbiol.">
        <title>Genomic signatures of strain selection and enhancement in Bacillus atrophaeus var. globigii, a historical biowarfare simulant.</title>
        <authorList>
            <person name="Gibbons H.S."/>
            <person name="Broomall S.M."/>
            <person name="McNew L.A."/>
            <person name="Daligault H."/>
            <person name="Chapman C."/>
            <person name="Bruce D."/>
            <person name="Karavis M."/>
            <person name="Krepps M."/>
            <person name="McGregor P.A."/>
            <person name="Hong C."/>
            <person name="Park K.H."/>
            <person name="Akmal A."/>
            <person name="Feldman A."/>
            <person name="Lin J.S."/>
            <person name="Chang W.E."/>
            <person name="Higgs B.W."/>
            <person name="Demirev P."/>
            <person name="Lindquist J."/>
            <person name="Liem A."/>
            <person name="Fochler E."/>
            <person name="Read T.D."/>
            <person name="Tapia R."/>
            <person name="Johnson S."/>
            <person name="Bishop-Lilly K.A."/>
            <person name="Detter C."/>
            <person name="Han C."/>
            <person name="Sozhamannan S."/>
            <person name="Rosenzweig C.N."/>
            <person name="Skowronski E.W."/>
        </authorList>
    </citation>
    <scope>NUCLEOTIDE SEQUENCE [LARGE SCALE GENOMIC DNA]</scope>
    <source>
        <strain evidence="10 11">PIT1</strain>
    </source>
</reference>
<evidence type="ECO:0000313" key="11">
    <source>
        <dbReference type="Proteomes" id="UP000288279"/>
    </source>
</evidence>
<dbReference type="InterPro" id="IPR029045">
    <property type="entry name" value="ClpP/crotonase-like_dom_sf"/>
</dbReference>
<dbReference type="RefSeq" id="WP_126825256.1">
    <property type="nucleotide sequence ID" value="NZ_PIQG01000001.1"/>
</dbReference>
<dbReference type="Pfam" id="PF01343">
    <property type="entry name" value="Peptidase_S49"/>
    <property type="match status" value="2"/>
</dbReference>
<dbReference type="EMBL" id="PIQG01000001">
    <property type="protein sequence ID" value="RUO79402.1"/>
    <property type="molecule type" value="Genomic_DNA"/>
</dbReference>
<dbReference type="OrthoDB" id="9764363at2"/>
<evidence type="ECO:0000256" key="8">
    <source>
        <dbReference type="SAM" id="Phobius"/>
    </source>
</evidence>
<keyword evidence="8" id="KW-0812">Transmembrane</keyword>
<evidence type="ECO:0000256" key="6">
    <source>
        <dbReference type="ARBA" id="ARBA00023136"/>
    </source>
</evidence>
<accession>A0A432ZNG6</accession>
<dbReference type="Proteomes" id="UP000288279">
    <property type="component" value="Unassembled WGS sequence"/>
</dbReference>
<comment type="subcellular location">
    <subcellularLocation>
        <location evidence="1">Membrane</location>
    </subcellularLocation>
</comment>
<dbReference type="SUPFAM" id="SSF52096">
    <property type="entry name" value="ClpP/crotonase"/>
    <property type="match status" value="2"/>
</dbReference>
<keyword evidence="8" id="KW-1133">Transmembrane helix</keyword>
<evidence type="ECO:0000256" key="2">
    <source>
        <dbReference type="ARBA" id="ARBA00008683"/>
    </source>
</evidence>
<keyword evidence="11" id="KW-1185">Reference proteome</keyword>
<dbReference type="NCBIfam" id="TIGR00706">
    <property type="entry name" value="SppA_dom"/>
    <property type="match status" value="1"/>
</dbReference>
<dbReference type="InterPro" id="IPR002142">
    <property type="entry name" value="Peptidase_S49"/>
</dbReference>
<keyword evidence="4" id="KW-0378">Hydrolase</keyword>
<dbReference type="CDD" id="cd07023">
    <property type="entry name" value="S49_Sppa_N_C"/>
    <property type="match status" value="1"/>
</dbReference>
<protein>
    <submittedName>
        <fullName evidence="10">Signal peptide peptidase SppA</fullName>
    </submittedName>
</protein>
<gene>
    <name evidence="10" type="primary">sppA</name>
    <name evidence="10" type="ORF">CWI83_02530</name>
</gene>
<keyword evidence="6 8" id="KW-0472">Membrane</keyword>
<dbReference type="AlphaFoldDB" id="A0A432ZNG6"/>
<evidence type="ECO:0000256" key="1">
    <source>
        <dbReference type="ARBA" id="ARBA00004370"/>
    </source>
</evidence>
<dbReference type="GO" id="GO:0008236">
    <property type="term" value="F:serine-type peptidase activity"/>
    <property type="evidence" value="ECO:0007669"/>
    <property type="project" value="UniProtKB-KW"/>
</dbReference>
<dbReference type="InterPro" id="IPR047272">
    <property type="entry name" value="S49_SppA_C"/>
</dbReference>
<evidence type="ECO:0000313" key="10">
    <source>
        <dbReference type="EMBL" id="RUO79402.1"/>
    </source>
</evidence>
<dbReference type="InterPro" id="IPR004634">
    <property type="entry name" value="Pept_S49_pIV"/>
</dbReference>
<evidence type="ECO:0000256" key="4">
    <source>
        <dbReference type="ARBA" id="ARBA00022801"/>
    </source>
</evidence>
<keyword evidence="5" id="KW-0720">Serine protease</keyword>
<dbReference type="GO" id="GO:0016020">
    <property type="term" value="C:membrane"/>
    <property type="evidence" value="ECO:0007669"/>
    <property type="project" value="UniProtKB-SubCell"/>
</dbReference>
<sequence>MNGVLNVFGKLFRFLNGIRKIILNVIFFVLLAVLVGVFMSGEEPVEVPEQSMLVLNLNGILVEEYTWVDPIDKFVNNSLGSSDTIPEVLVSDVLEVLEQAATDDRIGGVYLSLESFLGGGLNKMQTVAAALEQFKTSGKPIYTYADYFSQNQYYLAAHADQVYLNPLGGMMLEGYGAYRLYFSEMLEKLKVTTHVFKVGAYKSAVEPYTRTSMSDEAREANSQVYTALWDAFLADLTQQRDIDPLFLSGRLADFQTLAEAAGNDLAQLTVNAGLVDGLKTREQFRNEMINLTGLDEDEESWKRIGHSAYLVALEQSESAEPVTSAEDQAKVAVVVARGVIMDGYQNPGSIGGDSTAELLREARLDDQVKAVVLRIDSPGGSAFASEVIRQELLELQQAGKPVIASMSSVAASGGYWIAASADEIWASPHTITGSIGVFGMFFTLENSLKEVGVYSDGFHTTEMPMMDLARPIPDGAKQIIQLSIDKIYTDFVSMVAASRNMTYEQVHAVAQGRVWTGAKAQELGLVDRLGDIDDAIAAAASKANLEDYRVEVVERELSGRDKFIADLFGEAQAWLPQRPQTADPIRQQVMQVWQHLGDLSNFNDPNGAYALCELCPIE</sequence>
<dbReference type="InterPro" id="IPR004635">
    <property type="entry name" value="Pept_S49_SppA"/>
</dbReference>
<evidence type="ECO:0000259" key="9">
    <source>
        <dbReference type="Pfam" id="PF01343"/>
    </source>
</evidence>
<feature type="transmembrane region" description="Helical" evidence="8">
    <location>
        <begin position="21"/>
        <end position="41"/>
    </location>
</feature>
<keyword evidence="3" id="KW-0645">Protease</keyword>
<proteinExistence type="inferred from homology"/>
<evidence type="ECO:0000256" key="7">
    <source>
        <dbReference type="PIRSR" id="PIRSR001217-1"/>
    </source>
</evidence>
<feature type="active site" description="Nucleophile" evidence="7">
    <location>
        <position position="412"/>
    </location>
</feature>